<evidence type="ECO:0008006" key="10">
    <source>
        <dbReference type="Google" id="ProtNLM"/>
    </source>
</evidence>
<dbReference type="InterPro" id="IPR035437">
    <property type="entry name" value="SNase_OB-fold_sf"/>
</dbReference>
<evidence type="ECO:0000256" key="2">
    <source>
        <dbReference type="ARBA" id="ARBA00022771"/>
    </source>
</evidence>
<dbReference type="InterPro" id="IPR002999">
    <property type="entry name" value="Tudor"/>
</dbReference>
<dbReference type="PROSITE" id="PS50304">
    <property type="entry name" value="TUDOR"/>
    <property type="match status" value="1"/>
</dbReference>
<protein>
    <recommendedName>
        <fullName evidence="10">C3H1-type domain-containing protein</fullName>
    </recommendedName>
</protein>
<dbReference type="Gene3D" id="2.40.50.90">
    <property type="match status" value="1"/>
</dbReference>
<keyword evidence="2 4" id="KW-0863">Zinc-finger</keyword>
<reference evidence="8" key="1">
    <citation type="submission" date="2013-04" db="EMBL/GenBank/DDBJ databases">
        <authorList>
            <person name="Qu J."/>
            <person name="Murali S.C."/>
            <person name="Bandaranaike D."/>
            <person name="Bellair M."/>
            <person name="Blankenburg K."/>
            <person name="Chao H."/>
            <person name="Dinh H."/>
            <person name="Doddapaneni H."/>
            <person name="Downs B."/>
            <person name="Dugan-Rocha S."/>
            <person name="Elkadiri S."/>
            <person name="Gnanaolivu R.D."/>
            <person name="Hernandez B."/>
            <person name="Javaid M."/>
            <person name="Jayaseelan J.C."/>
            <person name="Lee S."/>
            <person name="Li M."/>
            <person name="Ming W."/>
            <person name="Munidasa M."/>
            <person name="Muniz J."/>
            <person name="Nguyen L."/>
            <person name="Ongeri F."/>
            <person name="Osuji N."/>
            <person name="Pu L.-L."/>
            <person name="Puazo M."/>
            <person name="Qu C."/>
            <person name="Quiroz J."/>
            <person name="Raj R."/>
            <person name="Weissenberger G."/>
            <person name="Xin Y."/>
            <person name="Zou X."/>
            <person name="Han Y."/>
            <person name="Richards S."/>
            <person name="Worley K."/>
            <person name="Muzny D."/>
            <person name="Gibbs R."/>
        </authorList>
    </citation>
    <scope>NUCLEOTIDE SEQUENCE</scope>
    <source>
        <strain evidence="8">Sampled in the wild</strain>
    </source>
</reference>
<dbReference type="PROSITE" id="PS50103">
    <property type="entry name" value="ZF_C3H1"/>
    <property type="match status" value="1"/>
</dbReference>
<keyword evidence="3 4" id="KW-0862">Zinc</keyword>
<dbReference type="GO" id="GO:0005737">
    <property type="term" value="C:cytoplasm"/>
    <property type="evidence" value="ECO:0007669"/>
    <property type="project" value="UniProtKB-ARBA"/>
</dbReference>
<proteinExistence type="predicted"/>
<evidence type="ECO:0000313" key="8">
    <source>
        <dbReference type="EMBL" id="KAG8222898.1"/>
    </source>
</evidence>
<evidence type="ECO:0000259" key="6">
    <source>
        <dbReference type="PROSITE" id="PS50103"/>
    </source>
</evidence>
<reference evidence="8" key="2">
    <citation type="submission" date="2017-10" db="EMBL/GenBank/DDBJ databases">
        <title>Ladona fulva Genome sequencing and assembly.</title>
        <authorList>
            <person name="Murali S."/>
            <person name="Richards S."/>
            <person name="Bandaranaike D."/>
            <person name="Bellair M."/>
            <person name="Blankenburg K."/>
            <person name="Chao H."/>
            <person name="Dinh H."/>
            <person name="Doddapaneni H."/>
            <person name="Dugan-Rocha S."/>
            <person name="Elkadiri S."/>
            <person name="Gnanaolivu R."/>
            <person name="Hernandez B."/>
            <person name="Skinner E."/>
            <person name="Javaid M."/>
            <person name="Lee S."/>
            <person name="Li M."/>
            <person name="Ming W."/>
            <person name="Munidasa M."/>
            <person name="Muniz J."/>
            <person name="Nguyen L."/>
            <person name="Hughes D."/>
            <person name="Osuji N."/>
            <person name="Pu L.-L."/>
            <person name="Puazo M."/>
            <person name="Qu C."/>
            <person name="Quiroz J."/>
            <person name="Raj R."/>
            <person name="Weissenberger G."/>
            <person name="Xin Y."/>
            <person name="Zou X."/>
            <person name="Han Y."/>
            <person name="Worley K."/>
            <person name="Muzny D."/>
            <person name="Gibbs R."/>
        </authorList>
    </citation>
    <scope>NUCLEOTIDE SEQUENCE</scope>
    <source>
        <strain evidence="8">Sampled in the wild</strain>
    </source>
</reference>
<feature type="region of interest" description="Disordered" evidence="5">
    <location>
        <begin position="48"/>
        <end position="76"/>
    </location>
</feature>
<evidence type="ECO:0000256" key="1">
    <source>
        <dbReference type="ARBA" id="ARBA00022723"/>
    </source>
</evidence>
<keyword evidence="1 4" id="KW-0479">Metal-binding</keyword>
<feature type="domain" description="Tudor" evidence="7">
    <location>
        <begin position="178"/>
        <end position="238"/>
    </location>
</feature>
<dbReference type="PANTHER" id="PTHR22948">
    <property type="entry name" value="TUDOR DOMAIN CONTAINING PROTEIN"/>
    <property type="match status" value="1"/>
</dbReference>
<gene>
    <name evidence="8" type="ORF">J437_LFUL003543</name>
</gene>
<dbReference type="PANTHER" id="PTHR22948:SF72">
    <property type="entry name" value="TUDOR DOMAIN-CONTAINING PROTEIN"/>
    <property type="match status" value="1"/>
</dbReference>
<evidence type="ECO:0000313" key="9">
    <source>
        <dbReference type="Proteomes" id="UP000792457"/>
    </source>
</evidence>
<comment type="caution">
    <text evidence="8">The sequence shown here is derived from an EMBL/GenBank/DDBJ whole genome shotgun (WGS) entry which is preliminary data.</text>
</comment>
<feature type="domain" description="C3H1-type" evidence="6">
    <location>
        <begin position="114"/>
        <end position="142"/>
    </location>
</feature>
<feature type="zinc finger region" description="C3H1-type" evidence="4">
    <location>
        <begin position="114"/>
        <end position="142"/>
    </location>
</feature>
<feature type="compositionally biased region" description="Polar residues" evidence="5">
    <location>
        <begin position="58"/>
        <end position="73"/>
    </location>
</feature>
<name>A0A8K0JZ14_LADFU</name>
<evidence type="ECO:0000259" key="7">
    <source>
        <dbReference type="PROSITE" id="PS50304"/>
    </source>
</evidence>
<evidence type="ECO:0000256" key="4">
    <source>
        <dbReference type="PROSITE-ProRule" id="PRU00723"/>
    </source>
</evidence>
<dbReference type="InterPro" id="IPR036855">
    <property type="entry name" value="Znf_CCCH_sf"/>
</dbReference>
<dbReference type="SUPFAM" id="SSF90229">
    <property type="entry name" value="CCCH zinc finger"/>
    <property type="match status" value="1"/>
</dbReference>
<sequence>MVISSVFNIDVCSAVLKNADSGEIKNLNMNSKAFKNSFAESESFMADQNVQKNEEVQGEQSNSVMPNPPSSDTLDPEGEVDDWNPMEDDYQESEITYQGMVNDDASAIIGYQAKDEARICKFYASTGHCYKGSSCRKEHSFIRPDVPNDKCPEENLENLIDLINSKVNVANFKRLVMPPGIGEIVLCKMFPSNLYHRAQVIDTNLEENQFLVLFVDVGSTDWVHVRNMRQIENRYLHLPFQAIECQLAYCGTPENIDGSRKMEIMRKLSNMISSKDMKAYVVKSISAINKMVVELFDDKGKNVGKALKEGGYLVESPEMYESKIKHIPG</sequence>
<dbReference type="InterPro" id="IPR050621">
    <property type="entry name" value="Tudor_domain_containing"/>
</dbReference>
<dbReference type="InterPro" id="IPR000571">
    <property type="entry name" value="Znf_CCCH"/>
</dbReference>
<organism evidence="8 9">
    <name type="scientific">Ladona fulva</name>
    <name type="common">Scarce chaser dragonfly</name>
    <name type="synonym">Libellula fulva</name>
    <dbReference type="NCBI Taxonomy" id="123851"/>
    <lineage>
        <taxon>Eukaryota</taxon>
        <taxon>Metazoa</taxon>
        <taxon>Ecdysozoa</taxon>
        <taxon>Arthropoda</taxon>
        <taxon>Hexapoda</taxon>
        <taxon>Insecta</taxon>
        <taxon>Pterygota</taxon>
        <taxon>Palaeoptera</taxon>
        <taxon>Odonata</taxon>
        <taxon>Epiprocta</taxon>
        <taxon>Anisoptera</taxon>
        <taxon>Libelluloidea</taxon>
        <taxon>Libellulidae</taxon>
        <taxon>Ladona</taxon>
    </lineage>
</organism>
<dbReference type="GO" id="GO:0008270">
    <property type="term" value="F:zinc ion binding"/>
    <property type="evidence" value="ECO:0007669"/>
    <property type="project" value="UniProtKB-KW"/>
</dbReference>
<accession>A0A8K0JZ14</accession>
<keyword evidence="9" id="KW-1185">Reference proteome</keyword>
<dbReference type="OrthoDB" id="10052065at2759"/>
<dbReference type="Gene3D" id="2.30.30.140">
    <property type="match status" value="1"/>
</dbReference>
<evidence type="ECO:0000256" key="3">
    <source>
        <dbReference type="ARBA" id="ARBA00022833"/>
    </source>
</evidence>
<dbReference type="EMBL" id="KZ308146">
    <property type="protein sequence ID" value="KAG8222898.1"/>
    <property type="molecule type" value="Genomic_DNA"/>
</dbReference>
<evidence type="ECO:0000256" key="5">
    <source>
        <dbReference type="SAM" id="MobiDB-lite"/>
    </source>
</evidence>
<dbReference type="Proteomes" id="UP000792457">
    <property type="component" value="Unassembled WGS sequence"/>
</dbReference>
<dbReference type="AlphaFoldDB" id="A0A8K0JZ14"/>
<dbReference type="Pfam" id="PF00567">
    <property type="entry name" value="TUDOR"/>
    <property type="match status" value="1"/>
</dbReference>
<dbReference type="SUPFAM" id="SSF63748">
    <property type="entry name" value="Tudor/PWWP/MBT"/>
    <property type="match status" value="1"/>
</dbReference>